<dbReference type="AlphaFoldDB" id="A0A382FUX8"/>
<proteinExistence type="predicted"/>
<reference evidence="1" key="1">
    <citation type="submission" date="2018-05" db="EMBL/GenBank/DDBJ databases">
        <authorList>
            <person name="Lanie J.A."/>
            <person name="Ng W.-L."/>
            <person name="Kazmierczak K.M."/>
            <person name="Andrzejewski T.M."/>
            <person name="Davidsen T.M."/>
            <person name="Wayne K.J."/>
            <person name="Tettelin H."/>
            <person name="Glass J.I."/>
            <person name="Rusch D."/>
            <person name="Podicherti R."/>
            <person name="Tsui H.-C.T."/>
            <person name="Winkler M.E."/>
        </authorList>
    </citation>
    <scope>NUCLEOTIDE SEQUENCE</scope>
</reference>
<accession>A0A382FUX8</accession>
<sequence>MDLSNSGGVNVKGTLSGIGVFPASSPSLYFSTRYSV</sequence>
<organism evidence="1">
    <name type="scientific">marine metagenome</name>
    <dbReference type="NCBI Taxonomy" id="408172"/>
    <lineage>
        <taxon>unclassified sequences</taxon>
        <taxon>metagenomes</taxon>
        <taxon>ecological metagenomes</taxon>
    </lineage>
</organism>
<name>A0A382FUX8_9ZZZZ</name>
<gene>
    <name evidence="1" type="ORF">METZ01_LOCUS219209</name>
</gene>
<evidence type="ECO:0000313" key="1">
    <source>
        <dbReference type="EMBL" id="SVB66355.1"/>
    </source>
</evidence>
<dbReference type="EMBL" id="UINC01051782">
    <property type="protein sequence ID" value="SVB66355.1"/>
    <property type="molecule type" value="Genomic_DNA"/>
</dbReference>
<protein>
    <submittedName>
        <fullName evidence="1">Uncharacterized protein</fullName>
    </submittedName>
</protein>